<reference evidence="2 3" key="1">
    <citation type="submission" date="2017-06" db="EMBL/GenBank/DDBJ databases">
        <title>Draft genome sequence of Fusobacterium nucleatum subsp. polymorphum KCOM 1260 (=ChDC F218).</title>
        <authorList>
            <person name="Kook J.-K."/>
            <person name="Park S.-N."/>
            <person name="Lim Y.K."/>
            <person name="Roh H."/>
        </authorList>
    </citation>
    <scope>NUCLEOTIDE SEQUENCE [LARGE SCALE GENOMIC DNA]</scope>
    <source>
        <strain evidence="3">KCOM 1260 (ChDC F218)</strain>
    </source>
</reference>
<feature type="signal peptide" evidence="1">
    <location>
        <begin position="1"/>
        <end position="21"/>
    </location>
</feature>
<name>A0A1Z3CGI7_FUSNP</name>
<organism evidence="2 3">
    <name type="scientific">Fusobacterium nucleatum subsp. polymorphum</name>
    <name type="common">Fusobacterium polymorphum</name>
    <dbReference type="NCBI Taxonomy" id="76857"/>
    <lineage>
        <taxon>Bacteria</taxon>
        <taxon>Fusobacteriati</taxon>
        <taxon>Fusobacteriota</taxon>
        <taxon>Fusobacteriia</taxon>
        <taxon>Fusobacteriales</taxon>
        <taxon>Fusobacteriaceae</taxon>
        <taxon>Fusobacterium</taxon>
    </lineage>
</organism>
<proteinExistence type="predicted"/>
<protein>
    <submittedName>
        <fullName evidence="2">ABC transporter substrate-binding protein</fullName>
    </submittedName>
</protein>
<feature type="chain" id="PRO_5012780310" evidence="1">
    <location>
        <begin position="22"/>
        <end position="270"/>
    </location>
</feature>
<dbReference type="InterPro" id="IPR019613">
    <property type="entry name" value="DUF4198"/>
</dbReference>
<evidence type="ECO:0000256" key="1">
    <source>
        <dbReference type="SAM" id="SignalP"/>
    </source>
</evidence>
<dbReference type="AlphaFoldDB" id="A0A1Z3CGI7"/>
<evidence type="ECO:0000313" key="3">
    <source>
        <dbReference type="Proteomes" id="UP000196759"/>
    </source>
</evidence>
<dbReference type="RefSeq" id="WP_088337071.1">
    <property type="nucleotide sequence ID" value="NZ_CP021934.1"/>
</dbReference>
<keyword evidence="1" id="KW-0732">Signal</keyword>
<sequence>MLSKKLLIGALVATMSVSSFAHFQMIYTADSNISGKSSVPFELIFTHPSDGVEAHSMDIGKDEKGTINPVVEFFSIHNGEKTDLKANLKASKFGPVSKQVTSYKFNLDKSSGLKGGGDWGLVFVPAPYYEASEEVYIQQITKVLVNKDDLATDWNKRLANGYPEIIPLSNPITWKGEIFRAQVVDKAGKPVANAEIEIEYLNSNIKNSKFVGELQKEKTAAVIYADENGYFSFIPIHKGYWGFAALGAGGEMKYNGKELSQDAVLWIEAK</sequence>
<dbReference type="Proteomes" id="UP000196759">
    <property type="component" value="Chromosome"/>
</dbReference>
<gene>
    <name evidence="2" type="ORF">CBG50_04835</name>
</gene>
<accession>A0A1Z3CGI7</accession>
<dbReference type="EMBL" id="CP021934">
    <property type="protein sequence ID" value="ASC02691.1"/>
    <property type="molecule type" value="Genomic_DNA"/>
</dbReference>
<keyword evidence="3" id="KW-1185">Reference proteome</keyword>
<evidence type="ECO:0000313" key="2">
    <source>
        <dbReference type="EMBL" id="ASC02691.1"/>
    </source>
</evidence>
<dbReference type="Pfam" id="PF10670">
    <property type="entry name" value="DUF4198"/>
    <property type="match status" value="1"/>
</dbReference>